<comment type="caution">
    <text evidence="2">The sequence shown here is derived from an EMBL/GenBank/DDBJ whole genome shotgun (WGS) entry which is preliminary data.</text>
</comment>
<dbReference type="PANTHER" id="PTHR45763">
    <property type="entry name" value="HYDROLASE, ALPHA/BETA FOLD FAMILY PROTEIN, EXPRESSED-RELATED"/>
    <property type="match status" value="1"/>
</dbReference>
<dbReference type="PANTHER" id="PTHR45763:SF46">
    <property type="entry name" value="AB HYDROLASE-1 DOMAIN-CONTAINING PROTEIN"/>
    <property type="match status" value="1"/>
</dbReference>
<dbReference type="EMBL" id="PPXF01000065">
    <property type="protein sequence ID" value="POH59684.1"/>
    <property type="molecule type" value="Genomic_DNA"/>
</dbReference>
<sequence>MLWHHGSPQTGALLEPLLAAAAQRRIRLISYGRPSYGGSTPLPGRTVGSAAADVAAIADALQLDRFAVMGASGGGPHALACAALLP</sequence>
<gene>
    <name evidence="2" type="ORF">C3B59_16505</name>
</gene>
<dbReference type="GO" id="GO:0016787">
    <property type="term" value="F:hydrolase activity"/>
    <property type="evidence" value="ECO:0007669"/>
    <property type="project" value="UniProtKB-KW"/>
</dbReference>
<dbReference type="InterPro" id="IPR029058">
    <property type="entry name" value="AB_hydrolase_fold"/>
</dbReference>
<dbReference type="SUPFAM" id="SSF53474">
    <property type="entry name" value="alpha/beta-Hydrolases"/>
    <property type="match status" value="1"/>
</dbReference>
<reference evidence="2 3" key="1">
    <citation type="submission" date="2018-01" db="EMBL/GenBank/DDBJ databases">
        <title>Cryobacterium sp. nov., from glaciers in China.</title>
        <authorList>
            <person name="Liu Q."/>
            <person name="Xin Y.-H."/>
        </authorList>
    </citation>
    <scope>NUCLEOTIDE SEQUENCE [LARGE SCALE GENOMIC DNA]</scope>
    <source>
        <strain evidence="2 3">TMB1-8</strain>
    </source>
</reference>
<protein>
    <submittedName>
        <fullName evidence="2">Alpha/beta hydrolase</fullName>
    </submittedName>
</protein>
<organism evidence="2 3">
    <name type="scientific">Cryobacterium zongtaii</name>
    <dbReference type="NCBI Taxonomy" id="1259217"/>
    <lineage>
        <taxon>Bacteria</taxon>
        <taxon>Bacillati</taxon>
        <taxon>Actinomycetota</taxon>
        <taxon>Actinomycetes</taxon>
        <taxon>Micrococcales</taxon>
        <taxon>Microbacteriaceae</taxon>
        <taxon>Cryobacterium</taxon>
    </lineage>
</organism>
<evidence type="ECO:0000259" key="1">
    <source>
        <dbReference type="Pfam" id="PF00561"/>
    </source>
</evidence>
<keyword evidence="2" id="KW-0378">Hydrolase</keyword>
<dbReference type="AlphaFoldDB" id="A0A2S3Z673"/>
<dbReference type="Proteomes" id="UP000237104">
    <property type="component" value="Unassembled WGS sequence"/>
</dbReference>
<evidence type="ECO:0000313" key="2">
    <source>
        <dbReference type="EMBL" id="POH59684.1"/>
    </source>
</evidence>
<proteinExistence type="predicted"/>
<feature type="domain" description="AB hydrolase-1" evidence="1">
    <location>
        <begin position="2"/>
        <end position="84"/>
    </location>
</feature>
<feature type="non-terminal residue" evidence="2">
    <location>
        <position position="86"/>
    </location>
</feature>
<dbReference type="Gene3D" id="3.40.50.1820">
    <property type="entry name" value="alpha/beta hydrolase"/>
    <property type="match status" value="1"/>
</dbReference>
<dbReference type="InterPro" id="IPR000073">
    <property type="entry name" value="AB_hydrolase_1"/>
</dbReference>
<evidence type="ECO:0000313" key="3">
    <source>
        <dbReference type="Proteomes" id="UP000237104"/>
    </source>
</evidence>
<dbReference type="Pfam" id="PF00561">
    <property type="entry name" value="Abhydrolase_1"/>
    <property type="match status" value="1"/>
</dbReference>
<accession>A0A2S3Z673</accession>
<name>A0A2S3Z673_9MICO</name>